<feature type="signal peptide" evidence="1">
    <location>
        <begin position="1"/>
        <end position="21"/>
    </location>
</feature>
<name>A0A2V3IZV5_9FLOR</name>
<accession>A0A2V3IZV5</accession>
<dbReference type="EMBL" id="NBIV01000021">
    <property type="protein sequence ID" value="PXF47692.1"/>
    <property type="molecule type" value="Genomic_DNA"/>
</dbReference>
<protein>
    <submittedName>
        <fullName evidence="2">Uncharacterized protein</fullName>
    </submittedName>
</protein>
<reference evidence="2 3" key="1">
    <citation type="journal article" date="2018" name="Mol. Biol. Evol.">
        <title>Analysis of the draft genome of the red seaweed Gracilariopsis chorda provides insights into genome size evolution in Rhodophyta.</title>
        <authorList>
            <person name="Lee J."/>
            <person name="Yang E.C."/>
            <person name="Graf L."/>
            <person name="Yang J.H."/>
            <person name="Qiu H."/>
            <person name="Zel Zion U."/>
            <person name="Chan C.X."/>
            <person name="Stephens T.G."/>
            <person name="Weber A.P.M."/>
            <person name="Boo G.H."/>
            <person name="Boo S.M."/>
            <person name="Kim K.M."/>
            <person name="Shin Y."/>
            <person name="Jung M."/>
            <person name="Lee S.J."/>
            <person name="Yim H.S."/>
            <person name="Lee J.H."/>
            <person name="Bhattacharya D."/>
            <person name="Yoon H.S."/>
        </authorList>
    </citation>
    <scope>NUCLEOTIDE SEQUENCE [LARGE SCALE GENOMIC DNA]</scope>
    <source>
        <strain evidence="2 3">SKKU-2015</strain>
        <tissue evidence="2">Whole body</tissue>
    </source>
</reference>
<comment type="caution">
    <text evidence="2">The sequence shown here is derived from an EMBL/GenBank/DDBJ whole genome shotgun (WGS) entry which is preliminary data.</text>
</comment>
<evidence type="ECO:0000313" key="2">
    <source>
        <dbReference type="EMBL" id="PXF47692.1"/>
    </source>
</evidence>
<evidence type="ECO:0000313" key="3">
    <source>
        <dbReference type="Proteomes" id="UP000247409"/>
    </source>
</evidence>
<keyword evidence="3" id="KW-1185">Reference proteome</keyword>
<evidence type="ECO:0000256" key="1">
    <source>
        <dbReference type="SAM" id="SignalP"/>
    </source>
</evidence>
<sequence length="249" mass="28001">MKLRQLLSFAVMIICVRIVTCSSRSSEQCFIELARVIIGLGSRNRYSLLCKCAPQVAKVFFSVPVAPGETAGKSEATVNCIAREERRLTSMCNRLNETEFQRHAFPVLDRCVNHPILTSEEAEATQPFTFNTEKCSSKVAWTQGTRVTSVAWVCECSQFDFYEVTPGWAKYDLRGDAIDAAQEFTAIRRCAEEATEQMQEVCKNNPSDYYILGLHILQTCCKRARVNSEPKFECAAAVPDDLSQLKVVR</sequence>
<gene>
    <name evidence="2" type="ORF">BWQ96_02554</name>
</gene>
<feature type="chain" id="PRO_5016155636" evidence="1">
    <location>
        <begin position="22"/>
        <end position="249"/>
    </location>
</feature>
<keyword evidence="1" id="KW-0732">Signal</keyword>
<dbReference type="Proteomes" id="UP000247409">
    <property type="component" value="Unassembled WGS sequence"/>
</dbReference>
<dbReference type="OrthoDB" id="10513200at2759"/>
<organism evidence="2 3">
    <name type="scientific">Gracilariopsis chorda</name>
    <dbReference type="NCBI Taxonomy" id="448386"/>
    <lineage>
        <taxon>Eukaryota</taxon>
        <taxon>Rhodophyta</taxon>
        <taxon>Florideophyceae</taxon>
        <taxon>Rhodymeniophycidae</taxon>
        <taxon>Gracilariales</taxon>
        <taxon>Gracilariaceae</taxon>
        <taxon>Gracilariopsis</taxon>
    </lineage>
</organism>
<dbReference type="AlphaFoldDB" id="A0A2V3IZV5"/>
<proteinExistence type="predicted"/>